<proteinExistence type="predicted"/>
<evidence type="ECO:0008006" key="4">
    <source>
        <dbReference type="Google" id="ProtNLM"/>
    </source>
</evidence>
<keyword evidence="3" id="KW-1185">Reference proteome</keyword>
<dbReference type="Gramene" id="mRNA:HanXRQr2_Chr07g0283461">
    <property type="protein sequence ID" value="mRNA:HanXRQr2_Chr07g0283461"/>
    <property type="gene ID" value="HanXRQr2_Chr07g0283461"/>
</dbReference>
<evidence type="ECO:0000256" key="1">
    <source>
        <dbReference type="SAM" id="Coils"/>
    </source>
</evidence>
<dbReference type="AlphaFoldDB" id="A0A9K3IIN3"/>
<evidence type="ECO:0000313" key="3">
    <source>
        <dbReference type="Proteomes" id="UP000215914"/>
    </source>
</evidence>
<accession>A0A9K3IIN3</accession>
<dbReference type="EMBL" id="MNCJ02000322">
    <property type="protein sequence ID" value="KAF5797679.1"/>
    <property type="molecule type" value="Genomic_DNA"/>
</dbReference>
<evidence type="ECO:0000313" key="2">
    <source>
        <dbReference type="EMBL" id="KAF5797679.1"/>
    </source>
</evidence>
<protein>
    <recommendedName>
        <fullName evidence="4">Transposase (Putative), gypsy type</fullName>
    </recommendedName>
</protein>
<keyword evidence="1" id="KW-0175">Coiled coil</keyword>
<dbReference type="Proteomes" id="UP000215914">
    <property type="component" value="Unassembled WGS sequence"/>
</dbReference>
<comment type="caution">
    <text evidence="2">The sequence shown here is derived from an EMBL/GenBank/DDBJ whole genome shotgun (WGS) entry which is preliminary data.</text>
</comment>
<name>A0A9K3IIN3_HELAN</name>
<reference evidence="2" key="2">
    <citation type="submission" date="2020-06" db="EMBL/GenBank/DDBJ databases">
        <title>Helianthus annuus Genome sequencing and assembly Release 2.</title>
        <authorList>
            <person name="Gouzy J."/>
            <person name="Langlade N."/>
            <person name="Munos S."/>
        </authorList>
    </citation>
    <scope>NUCLEOTIDE SEQUENCE</scope>
    <source>
        <tissue evidence="2">Leaves</tissue>
    </source>
</reference>
<organism evidence="2 3">
    <name type="scientific">Helianthus annuus</name>
    <name type="common">Common sunflower</name>
    <dbReference type="NCBI Taxonomy" id="4232"/>
    <lineage>
        <taxon>Eukaryota</taxon>
        <taxon>Viridiplantae</taxon>
        <taxon>Streptophyta</taxon>
        <taxon>Embryophyta</taxon>
        <taxon>Tracheophyta</taxon>
        <taxon>Spermatophyta</taxon>
        <taxon>Magnoliopsida</taxon>
        <taxon>eudicotyledons</taxon>
        <taxon>Gunneridae</taxon>
        <taxon>Pentapetalae</taxon>
        <taxon>asterids</taxon>
        <taxon>campanulids</taxon>
        <taxon>Asterales</taxon>
        <taxon>Asteraceae</taxon>
        <taxon>Asteroideae</taxon>
        <taxon>Heliantheae alliance</taxon>
        <taxon>Heliantheae</taxon>
        <taxon>Helianthus</taxon>
    </lineage>
</organism>
<gene>
    <name evidence="2" type="ORF">HanXRQr2_Chr07g0283461</name>
</gene>
<reference evidence="2" key="1">
    <citation type="journal article" date="2017" name="Nature">
        <title>The sunflower genome provides insights into oil metabolism, flowering and Asterid evolution.</title>
        <authorList>
            <person name="Badouin H."/>
            <person name="Gouzy J."/>
            <person name="Grassa C.J."/>
            <person name="Murat F."/>
            <person name="Staton S.E."/>
            <person name="Cottret L."/>
            <person name="Lelandais-Briere C."/>
            <person name="Owens G.L."/>
            <person name="Carrere S."/>
            <person name="Mayjonade B."/>
            <person name="Legrand L."/>
            <person name="Gill N."/>
            <person name="Kane N.C."/>
            <person name="Bowers J.E."/>
            <person name="Hubner S."/>
            <person name="Bellec A."/>
            <person name="Berard A."/>
            <person name="Berges H."/>
            <person name="Blanchet N."/>
            <person name="Boniface M.C."/>
            <person name="Brunel D."/>
            <person name="Catrice O."/>
            <person name="Chaidir N."/>
            <person name="Claudel C."/>
            <person name="Donnadieu C."/>
            <person name="Faraut T."/>
            <person name="Fievet G."/>
            <person name="Helmstetter N."/>
            <person name="King M."/>
            <person name="Knapp S.J."/>
            <person name="Lai Z."/>
            <person name="Le Paslier M.C."/>
            <person name="Lippi Y."/>
            <person name="Lorenzon L."/>
            <person name="Mandel J.R."/>
            <person name="Marage G."/>
            <person name="Marchand G."/>
            <person name="Marquand E."/>
            <person name="Bret-Mestries E."/>
            <person name="Morien E."/>
            <person name="Nambeesan S."/>
            <person name="Nguyen T."/>
            <person name="Pegot-Espagnet P."/>
            <person name="Pouilly N."/>
            <person name="Raftis F."/>
            <person name="Sallet E."/>
            <person name="Schiex T."/>
            <person name="Thomas J."/>
            <person name="Vandecasteele C."/>
            <person name="Vares D."/>
            <person name="Vear F."/>
            <person name="Vautrin S."/>
            <person name="Crespi M."/>
            <person name="Mangin B."/>
            <person name="Burke J.M."/>
            <person name="Salse J."/>
            <person name="Munos S."/>
            <person name="Vincourt P."/>
            <person name="Rieseberg L.H."/>
            <person name="Langlade N.B."/>
        </authorList>
    </citation>
    <scope>NUCLEOTIDE SEQUENCE</scope>
    <source>
        <tissue evidence="2">Leaves</tissue>
    </source>
</reference>
<sequence length="373" mass="41955">MEDTEVPDDGKKCELPLVVGKDVKAAGKKVGGPKPSTKAIEGSSNVDSGEVYVPDWKVTISDTFKSPTICEDVLNHFAPPAVRASSSSMVDEEMISKMTMASCNFCASIPEGIAWFRKRMQKYEVFSKKREAMKASMAALKKEKESFAEKELAWQKKVHELTQRHEVEIGKLKQQAEASVKEKDKLEASLAQLAKDNKWLIDALGDVYSKLLIHGRHQGYTVGYDAGAAGSLKDKSPLFQPGVFEVFKNTVVKMEHLTYSYVGEVSECYGKPLSVLQGSKPRGLNEAVCDEVLKSISKKRPHSGERRIPFLKAGMVRRIQALKPLRWLLLGERRGRPRRLVMMGVRRMMLPRRMMQQNRPFLMLQSEESIFDS</sequence>
<feature type="coiled-coil region" evidence="1">
    <location>
        <begin position="123"/>
        <end position="196"/>
    </location>
</feature>